<keyword evidence="6 11" id="KW-0587">Phenylpropanoid metabolism</keyword>
<dbReference type="GO" id="GO:0006559">
    <property type="term" value="P:L-phenylalanine catabolic process"/>
    <property type="evidence" value="ECO:0007669"/>
    <property type="project" value="UniProtKB-KW"/>
</dbReference>
<dbReference type="CDD" id="cd00332">
    <property type="entry name" value="PAL-HAL"/>
    <property type="match status" value="1"/>
</dbReference>
<dbReference type="Pfam" id="PF00221">
    <property type="entry name" value="Lyase_aromatic"/>
    <property type="match status" value="2"/>
</dbReference>
<keyword evidence="8 10" id="KW-0456">Lyase</keyword>
<dbReference type="SUPFAM" id="SSF48557">
    <property type="entry name" value="L-aspartase-like"/>
    <property type="match status" value="1"/>
</dbReference>
<evidence type="ECO:0000256" key="6">
    <source>
        <dbReference type="ARBA" id="ARBA00023051"/>
    </source>
</evidence>
<dbReference type="InterPro" id="IPR001106">
    <property type="entry name" value="Aromatic_Lyase"/>
</dbReference>
<name>A0A9R1P0U0_TRITD</name>
<evidence type="ECO:0000256" key="9">
    <source>
        <dbReference type="ARBA" id="ARBA00070019"/>
    </source>
</evidence>
<accession>A0A9R1P0U0</accession>
<evidence type="ECO:0000256" key="8">
    <source>
        <dbReference type="ARBA" id="ARBA00023239"/>
    </source>
</evidence>
<evidence type="ECO:0000256" key="4">
    <source>
        <dbReference type="ARBA" id="ARBA00011881"/>
    </source>
</evidence>
<gene>
    <name evidence="12" type="ORF">TRITD_2Av1G225510</name>
</gene>
<dbReference type="PANTHER" id="PTHR10362">
    <property type="entry name" value="HISTIDINE AMMONIA-LYASE"/>
    <property type="match status" value="1"/>
</dbReference>
<protein>
    <recommendedName>
        <fullName evidence="9 11">Phenylalanine ammonia-lyase</fullName>
        <ecNumber evidence="11">4.3.1.24</ecNumber>
    </recommendedName>
</protein>
<comment type="similarity">
    <text evidence="3 10">Belongs to the PAL/histidase family.</text>
</comment>
<dbReference type="AlphaFoldDB" id="A0A9R1P0U0"/>
<keyword evidence="7" id="KW-0585">Phenylalanine catabolism</keyword>
<evidence type="ECO:0000256" key="1">
    <source>
        <dbReference type="ARBA" id="ARBA00004496"/>
    </source>
</evidence>
<dbReference type="Proteomes" id="UP000324705">
    <property type="component" value="Chromosome 2A"/>
</dbReference>
<dbReference type="InterPro" id="IPR024083">
    <property type="entry name" value="Fumarase/histidase_N"/>
</dbReference>
<dbReference type="InterPro" id="IPR008948">
    <property type="entry name" value="L-Aspartase-like"/>
</dbReference>
<evidence type="ECO:0000256" key="5">
    <source>
        <dbReference type="ARBA" id="ARBA00022490"/>
    </source>
</evidence>
<keyword evidence="5" id="KW-0963">Cytoplasm</keyword>
<dbReference type="Gene3D" id="1.10.274.20">
    <property type="entry name" value="Phenylalanine ammonia-lyase 1, domain 3"/>
    <property type="match status" value="1"/>
</dbReference>
<evidence type="ECO:0000256" key="3">
    <source>
        <dbReference type="ARBA" id="ARBA00007238"/>
    </source>
</evidence>
<keyword evidence="13" id="KW-1185">Reference proteome</keyword>
<evidence type="ECO:0000313" key="12">
    <source>
        <dbReference type="EMBL" id="VAH34547.1"/>
    </source>
</evidence>
<evidence type="ECO:0000256" key="11">
    <source>
        <dbReference type="RuleBase" id="RU003955"/>
    </source>
</evidence>
<evidence type="ECO:0000256" key="2">
    <source>
        <dbReference type="ARBA" id="ARBA00005138"/>
    </source>
</evidence>
<dbReference type="GO" id="GO:0009698">
    <property type="term" value="P:phenylpropanoid metabolic process"/>
    <property type="evidence" value="ECO:0007669"/>
    <property type="project" value="UniProtKB-KW"/>
</dbReference>
<dbReference type="InterPro" id="IPR022313">
    <property type="entry name" value="Phe/His_NH3-lyase_AS"/>
</dbReference>
<dbReference type="EMBL" id="LT934113">
    <property type="protein sequence ID" value="VAH34547.1"/>
    <property type="molecule type" value="Genomic_DNA"/>
</dbReference>
<dbReference type="InterPro" id="IPR023144">
    <property type="entry name" value="Phe_NH3-lyase_shielding_dom_sf"/>
</dbReference>
<evidence type="ECO:0000256" key="7">
    <source>
        <dbReference type="ARBA" id="ARBA00023232"/>
    </source>
</evidence>
<comment type="pathway">
    <text evidence="2 11">Phenylpropanoid metabolism; trans-cinnamate biosynthesis; trans-cinnamate from L-phenylalanine: step 1/1.</text>
</comment>
<dbReference type="InterPro" id="IPR005922">
    <property type="entry name" value="Phe_NH3-lyase"/>
</dbReference>
<comment type="subcellular location">
    <subcellularLocation>
        <location evidence="1 11">Cytoplasm</location>
    </subcellularLocation>
</comment>
<proteinExistence type="inferred from homology"/>
<dbReference type="GO" id="GO:0005737">
    <property type="term" value="C:cytoplasm"/>
    <property type="evidence" value="ECO:0007669"/>
    <property type="project" value="UniProtKB-SubCell"/>
</dbReference>
<evidence type="ECO:0000313" key="13">
    <source>
        <dbReference type="Proteomes" id="UP000324705"/>
    </source>
</evidence>
<organism evidence="12 13">
    <name type="scientific">Triticum turgidum subsp. durum</name>
    <name type="common">Durum wheat</name>
    <name type="synonym">Triticum durum</name>
    <dbReference type="NCBI Taxonomy" id="4567"/>
    <lineage>
        <taxon>Eukaryota</taxon>
        <taxon>Viridiplantae</taxon>
        <taxon>Streptophyta</taxon>
        <taxon>Embryophyta</taxon>
        <taxon>Tracheophyta</taxon>
        <taxon>Spermatophyta</taxon>
        <taxon>Magnoliopsida</taxon>
        <taxon>Liliopsida</taxon>
        <taxon>Poales</taxon>
        <taxon>Poaceae</taxon>
        <taxon>BOP clade</taxon>
        <taxon>Pooideae</taxon>
        <taxon>Triticodae</taxon>
        <taxon>Triticeae</taxon>
        <taxon>Triticinae</taxon>
        <taxon>Triticum</taxon>
    </lineage>
</organism>
<dbReference type="Gramene" id="TRITD2Av1G225510.24">
    <property type="protein sequence ID" value="TRITD2Av1G225510.24"/>
    <property type="gene ID" value="TRITD2Av1G225510"/>
</dbReference>
<dbReference type="FunFam" id="1.10.274.20:FF:000001">
    <property type="entry name" value="Phenylalanine ammonia-lyase"/>
    <property type="match status" value="1"/>
</dbReference>
<comment type="catalytic activity">
    <reaction evidence="11">
        <text>L-phenylalanine = (E)-cinnamate + NH4(+)</text>
        <dbReference type="Rhea" id="RHEA:21384"/>
        <dbReference type="ChEBI" id="CHEBI:15669"/>
        <dbReference type="ChEBI" id="CHEBI:28938"/>
        <dbReference type="ChEBI" id="CHEBI:58095"/>
        <dbReference type="EC" id="4.3.1.24"/>
    </reaction>
</comment>
<reference evidence="12 13" key="1">
    <citation type="submission" date="2017-09" db="EMBL/GenBank/DDBJ databases">
        <authorList>
            <consortium name="International Durum Wheat Genome Sequencing Consortium (IDWGSC)"/>
            <person name="Milanesi L."/>
        </authorList>
    </citation>
    <scope>NUCLEOTIDE SEQUENCE [LARGE SCALE GENOMIC DNA]</scope>
    <source>
        <strain evidence="13">cv. Svevo</strain>
    </source>
</reference>
<evidence type="ECO:0000256" key="10">
    <source>
        <dbReference type="RuleBase" id="RU003954"/>
    </source>
</evidence>
<dbReference type="Gene3D" id="1.20.200.10">
    <property type="entry name" value="Fumarase/aspartase (Central domain)"/>
    <property type="match status" value="2"/>
</dbReference>
<dbReference type="NCBIfam" id="TIGR01226">
    <property type="entry name" value="phe_am_lyase"/>
    <property type="match status" value="1"/>
</dbReference>
<comment type="subunit">
    <text evidence="4">Homotetramer.</text>
</comment>
<dbReference type="PROSITE" id="PS00488">
    <property type="entry name" value="PAL_HISTIDASE"/>
    <property type="match status" value="1"/>
</dbReference>
<sequence length="619" mass="67182">MECENAHVAANGDGLCVAQPARADPLNWGKAAEELSGSHLEAVKRMVEEYRKPVVTMEGASLTIAMVAAVAAGSDTRVELDESARGRVKESSDWVMNSMMNGTDSYGVTTGFGATSHRRTKEGGALQRELIRFLNAGAFGTGTDGHVLPAAATRAAMLVRVNTLLQGYSGIRFEILETIATLLNANVTPCLPLRGTITASGDLVPLSYIAGLVTGRPNSMATAPDGSKVNAAEAFKIAGIQHGFFELQPKEGLAMVNGTAVGSGLASMVLFEANVLSLLAEVLSGVFCEVMNGKPEFTDHLTHKLKHHPGQIEAAAIMEHILEGSSYMMLAKKLGELDPLMKPKQDRYALRTSPQWLGPQIEVIRAATKSIEREINSVNDNHVQSAEQHNQDVNSLGLISSRKTAEAIDILKLMSSTFLVALCQAIDLRHLEENVKNAVKSCVKTVARKTLSTDNNGHLHNARFCEKDLLLTIDREAVFAYADDPCSANYPLMQKMRAVLVEHALANGEAERDVETSVFAKLAMFEQELRAVLPKEVEAARSAVENGTAAQQNRIAECRSYPLYRFVRKELGTEYLTGEKTRSPGEEVDKVFVAMNQGKHIDALLECLKEWNGEPLPLC</sequence>
<dbReference type="Gene3D" id="1.10.275.10">
    <property type="entry name" value="Fumarase/aspartase (N-terminal domain)"/>
    <property type="match status" value="1"/>
</dbReference>
<dbReference type="FunFam" id="1.10.275.10:FF:000009">
    <property type="entry name" value="Phenylalanine ammonia-lyase"/>
    <property type="match status" value="1"/>
</dbReference>
<dbReference type="GO" id="GO:0045548">
    <property type="term" value="F:phenylalanine ammonia-lyase activity"/>
    <property type="evidence" value="ECO:0007669"/>
    <property type="project" value="UniProtKB-EC"/>
</dbReference>
<dbReference type="EC" id="4.3.1.24" evidence="11"/>